<name>A0A6A5VMH6_9PLEO</name>
<evidence type="ECO:0000313" key="10">
    <source>
        <dbReference type="EMBL" id="KAF1974577.1"/>
    </source>
</evidence>
<evidence type="ECO:0000256" key="5">
    <source>
        <dbReference type="ARBA" id="ARBA00022801"/>
    </source>
</evidence>
<protein>
    <recommendedName>
        <fullName evidence="4">beta-glucosidase</fullName>
        <ecNumber evidence="4">3.2.1.21</ecNumber>
    </recommendedName>
</protein>
<dbReference type="PANTHER" id="PTHR42715:SF14">
    <property type="entry name" value="BETA-GLUCOSIDASE D-RELATED"/>
    <property type="match status" value="1"/>
</dbReference>
<sequence>MCPPKIKTVVVVSIKKRKESQIFGSQKHHATLCEMSWALGRRKNYSEDRRNQQTEQTSAIARQDIQILACHANKAWDDILHNNLIRRTTSDSPYTTSPSTDAGDIDAKLKREQNLSEERMDTALEEVKEREKQAEMELMERIRAAQLSNSQKVTIITARDVASNSCFASNITWSAYTSKDAFAGMNNQYFVLGFPSGNALSMTWDLDLVHAEAKVAGDEFYGMDYALISGPEAGLLGRTPWGGRQAEAMSPDPYLSGLILGQAITDMNSAGVIAGGRHFLLNEQETNRTAGLGGSTTIPYSSNADDKTVHELYL</sequence>
<comment type="catalytic activity">
    <reaction evidence="1">
        <text>Hydrolysis of terminal, non-reducing beta-D-glucosyl residues with release of beta-D-glucose.</text>
        <dbReference type="EC" id="3.2.1.21"/>
    </reaction>
</comment>
<evidence type="ECO:0000256" key="6">
    <source>
        <dbReference type="ARBA" id="ARBA00023180"/>
    </source>
</evidence>
<keyword evidence="5 10" id="KW-0378">Hydrolase</keyword>
<feature type="coiled-coil region" evidence="8">
    <location>
        <begin position="117"/>
        <end position="144"/>
    </location>
</feature>
<proteinExistence type="inferred from homology"/>
<keyword evidence="8" id="KW-0175">Coiled coil</keyword>
<keyword evidence="6" id="KW-0325">Glycoprotein</keyword>
<organism evidence="10 11">
    <name type="scientific">Bimuria novae-zelandiae CBS 107.79</name>
    <dbReference type="NCBI Taxonomy" id="1447943"/>
    <lineage>
        <taxon>Eukaryota</taxon>
        <taxon>Fungi</taxon>
        <taxon>Dikarya</taxon>
        <taxon>Ascomycota</taxon>
        <taxon>Pezizomycotina</taxon>
        <taxon>Dothideomycetes</taxon>
        <taxon>Pleosporomycetidae</taxon>
        <taxon>Pleosporales</taxon>
        <taxon>Massarineae</taxon>
        <taxon>Didymosphaeriaceae</taxon>
        <taxon>Bimuria</taxon>
    </lineage>
</organism>
<dbReference type="Gene3D" id="3.20.20.300">
    <property type="entry name" value="Glycoside hydrolase, family 3, N-terminal domain"/>
    <property type="match status" value="1"/>
</dbReference>
<evidence type="ECO:0000256" key="7">
    <source>
        <dbReference type="ARBA" id="ARBA00023295"/>
    </source>
</evidence>
<dbReference type="PANTHER" id="PTHR42715">
    <property type="entry name" value="BETA-GLUCOSIDASE"/>
    <property type="match status" value="1"/>
</dbReference>
<accession>A0A6A5VMH6</accession>
<evidence type="ECO:0000256" key="1">
    <source>
        <dbReference type="ARBA" id="ARBA00000448"/>
    </source>
</evidence>
<reference evidence="10" key="1">
    <citation type="journal article" date="2020" name="Stud. Mycol.">
        <title>101 Dothideomycetes genomes: a test case for predicting lifestyles and emergence of pathogens.</title>
        <authorList>
            <person name="Haridas S."/>
            <person name="Albert R."/>
            <person name="Binder M."/>
            <person name="Bloem J."/>
            <person name="Labutti K."/>
            <person name="Salamov A."/>
            <person name="Andreopoulos B."/>
            <person name="Baker S."/>
            <person name="Barry K."/>
            <person name="Bills G."/>
            <person name="Bluhm B."/>
            <person name="Cannon C."/>
            <person name="Castanera R."/>
            <person name="Culley D."/>
            <person name="Daum C."/>
            <person name="Ezra D."/>
            <person name="Gonzalez J."/>
            <person name="Henrissat B."/>
            <person name="Kuo A."/>
            <person name="Liang C."/>
            <person name="Lipzen A."/>
            <person name="Lutzoni F."/>
            <person name="Magnuson J."/>
            <person name="Mondo S."/>
            <person name="Nolan M."/>
            <person name="Ohm R."/>
            <person name="Pangilinan J."/>
            <person name="Park H.-J."/>
            <person name="Ramirez L."/>
            <person name="Alfaro M."/>
            <person name="Sun H."/>
            <person name="Tritt A."/>
            <person name="Yoshinaga Y."/>
            <person name="Zwiers L.-H."/>
            <person name="Turgeon B."/>
            <person name="Goodwin S."/>
            <person name="Spatafora J."/>
            <person name="Crous P."/>
            <person name="Grigoriev I."/>
        </authorList>
    </citation>
    <scope>NUCLEOTIDE SEQUENCE</scope>
    <source>
        <strain evidence="10">CBS 107.79</strain>
    </source>
</reference>
<dbReference type="GO" id="GO:0009251">
    <property type="term" value="P:glucan catabolic process"/>
    <property type="evidence" value="ECO:0007669"/>
    <property type="project" value="TreeGrafter"/>
</dbReference>
<gene>
    <name evidence="10" type="ORF">BU23DRAFT_567383</name>
</gene>
<evidence type="ECO:0000256" key="2">
    <source>
        <dbReference type="ARBA" id="ARBA00004987"/>
    </source>
</evidence>
<dbReference type="EMBL" id="ML976674">
    <property type="protein sequence ID" value="KAF1974577.1"/>
    <property type="molecule type" value="Genomic_DNA"/>
</dbReference>
<dbReference type="InterPro" id="IPR036962">
    <property type="entry name" value="Glyco_hydro_3_N_sf"/>
</dbReference>
<dbReference type="EC" id="3.2.1.21" evidence="4"/>
<comment type="similarity">
    <text evidence="3">Belongs to the glycosyl hydrolase 3 family.</text>
</comment>
<feature type="region of interest" description="Disordered" evidence="9">
    <location>
        <begin position="88"/>
        <end position="108"/>
    </location>
</feature>
<dbReference type="AlphaFoldDB" id="A0A6A5VMH6"/>
<dbReference type="OrthoDB" id="416222at2759"/>
<dbReference type="PRINTS" id="PR00133">
    <property type="entry name" value="GLHYDRLASE3"/>
</dbReference>
<evidence type="ECO:0000256" key="8">
    <source>
        <dbReference type="SAM" id="Coils"/>
    </source>
</evidence>
<dbReference type="GO" id="GO:0008422">
    <property type="term" value="F:beta-glucosidase activity"/>
    <property type="evidence" value="ECO:0007669"/>
    <property type="project" value="UniProtKB-EC"/>
</dbReference>
<evidence type="ECO:0000256" key="9">
    <source>
        <dbReference type="SAM" id="MobiDB-lite"/>
    </source>
</evidence>
<evidence type="ECO:0000313" key="11">
    <source>
        <dbReference type="Proteomes" id="UP000800036"/>
    </source>
</evidence>
<evidence type="ECO:0000256" key="4">
    <source>
        <dbReference type="ARBA" id="ARBA00012744"/>
    </source>
</evidence>
<keyword evidence="7" id="KW-0326">Glycosidase</keyword>
<dbReference type="SUPFAM" id="SSF51445">
    <property type="entry name" value="(Trans)glycosidases"/>
    <property type="match status" value="1"/>
</dbReference>
<keyword evidence="11" id="KW-1185">Reference proteome</keyword>
<feature type="compositionally biased region" description="Low complexity" evidence="9">
    <location>
        <begin position="90"/>
        <end position="101"/>
    </location>
</feature>
<evidence type="ECO:0000256" key="3">
    <source>
        <dbReference type="ARBA" id="ARBA00005336"/>
    </source>
</evidence>
<dbReference type="InterPro" id="IPR017853">
    <property type="entry name" value="GH"/>
</dbReference>
<comment type="pathway">
    <text evidence="2">Glycan metabolism; cellulose degradation.</text>
</comment>
<dbReference type="InterPro" id="IPR001764">
    <property type="entry name" value="Glyco_hydro_3_N"/>
</dbReference>
<dbReference type="Proteomes" id="UP000800036">
    <property type="component" value="Unassembled WGS sequence"/>
</dbReference>
<dbReference type="InterPro" id="IPR050288">
    <property type="entry name" value="Cellulose_deg_GH3"/>
</dbReference>